<evidence type="ECO:0000313" key="1">
    <source>
        <dbReference type="EMBL" id="OAO76271.1"/>
    </source>
</evidence>
<sequence>MELTNVTIYNAVKLLTKNLVYDQTYFDYIKTIKWWKDNETKVGEIAWKVKIADLKHNLSRTETLKPSLKKRYEEALRILLDGK</sequence>
<dbReference type="OrthoDB" id="9802385at2"/>
<organism evidence="1 2">
    <name type="scientific">Anoxybacillus flavithermus</name>
    <dbReference type="NCBI Taxonomy" id="33934"/>
    <lineage>
        <taxon>Bacteria</taxon>
        <taxon>Bacillati</taxon>
        <taxon>Bacillota</taxon>
        <taxon>Bacilli</taxon>
        <taxon>Bacillales</taxon>
        <taxon>Anoxybacillaceae</taxon>
        <taxon>Anoxybacillus</taxon>
    </lineage>
</organism>
<protein>
    <submittedName>
        <fullName evidence="1">Uncharacterized protein</fullName>
    </submittedName>
</protein>
<dbReference type="EMBL" id="LUCQ01000174">
    <property type="protein sequence ID" value="OAO76271.1"/>
    <property type="molecule type" value="Genomic_DNA"/>
</dbReference>
<dbReference type="Proteomes" id="UP000078336">
    <property type="component" value="Unassembled WGS sequence"/>
</dbReference>
<dbReference type="AlphaFoldDB" id="A0A178T861"/>
<evidence type="ECO:0000313" key="2">
    <source>
        <dbReference type="Proteomes" id="UP000078336"/>
    </source>
</evidence>
<reference evidence="1 2" key="1">
    <citation type="submission" date="2016-03" db="EMBL/GenBank/DDBJ databases">
        <title>Spore heat resistance.</title>
        <authorList>
            <person name="Boekhorst J."/>
            <person name="Berendsen E.M."/>
            <person name="Wells-Bennik M.H."/>
            <person name="Kuipers O.P."/>
        </authorList>
    </citation>
    <scope>NUCLEOTIDE SEQUENCE [LARGE SCALE GENOMIC DNA]</scope>
    <source>
        <strain evidence="1 2">AF16</strain>
    </source>
</reference>
<proteinExistence type="predicted"/>
<comment type="caution">
    <text evidence="1">The sequence shown here is derived from an EMBL/GenBank/DDBJ whole genome shotgun (WGS) entry which is preliminary data.</text>
</comment>
<dbReference type="SUPFAM" id="SSF140856">
    <property type="entry name" value="USP8 N-terminal domain-like"/>
    <property type="match status" value="1"/>
</dbReference>
<name>A0A178T861_9BACL</name>
<keyword evidence="2" id="KW-1185">Reference proteome</keyword>
<accession>A0A178T861</accession>
<dbReference type="PATRIC" id="fig|33934.7.peg.2659"/>
<gene>
    <name evidence="1" type="ORF">TAF16_2746</name>
</gene>